<evidence type="ECO:0000313" key="3">
    <source>
        <dbReference type="EMBL" id="KAJ6444657.1"/>
    </source>
</evidence>
<feature type="compositionally biased region" description="Basic and acidic residues" evidence="1">
    <location>
        <begin position="856"/>
        <end position="869"/>
    </location>
</feature>
<evidence type="ECO:0000259" key="2">
    <source>
        <dbReference type="PROSITE" id="PS50052"/>
    </source>
</evidence>
<dbReference type="Pfam" id="PF00625">
    <property type="entry name" value="Guanylate_kin"/>
    <property type="match status" value="1"/>
</dbReference>
<dbReference type="InterPro" id="IPR008145">
    <property type="entry name" value="GK/Ca_channel_bsu"/>
</dbReference>
<dbReference type="GO" id="GO:0000445">
    <property type="term" value="C:THO complex part of transcription export complex"/>
    <property type="evidence" value="ECO:0007669"/>
    <property type="project" value="TreeGrafter"/>
</dbReference>
<proteinExistence type="predicted"/>
<feature type="domain" description="Guanylate kinase-like" evidence="2">
    <location>
        <begin position="629"/>
        <end position="810"/>
    </location>
</feature>
<dbReference type="CDD" id="cd00071">
    <property type="entry name" value="GMPK"/>
    <property type="match status" value="1"/>
</dbReference>
<feature type="compositionally biased region" description="Basic and acidic residues" evidence="1">
    <location>
        <begin position="332"/>
        <end position="342"/>
    </location>
</feature>
<feature type="compositionally biased region" description="Basic and acidic residues" evidence="1">
    <location>
        <begin position="878"/>
        <end position="890"/>
    </location>
</feature>
<comment type="caution">
    <text evidence="3">The sequence shown here is derived from an EMBL/GenBank/DDBJ whole genome shotgun (WGS) entry which is preliminary data.</text>
</comment>
<protein>
    <submittedName>
        <fullName evidence="3">Nuclear matrix protein</fullName>
    </submittedName>
</protein>
<dbReference type="AlphaFoldDB" id="A0AB34FZ39"/>
<gene>
    <name evidence="3" type="primary">THOC1</name>
    <name evidence="3" type="ORF">O9K51_03053</name>
</gene>
<evidence type="ECO:0000256" key="1">
    <source>
        <dbReference type="SAM" id="MobiDB-lite"/>
    </source>
</evidence>
<feature type="region of interest" description="Disordered" evidence="1">
    <location>
        <begin position="222"/>
        <end position="259"/>
    </location>
</feature>
<dbReference type="InterPro" id="IPR008144">
    <property type="entry name" value="Guanylate_kin-like_dom"/>
</dbReference>
<evidence type="ECO:0000313" key="4">
    <source>
        <dbReference type="Proteomes" id="UP001163105"/>
    </source>
</evidence>
<feature type="compositionally biased region" description="Low complexity" evidence="1">
    <location>
        <begin position="844"/>
        <end position="855"/>
    </location>
</feature>
<accession>A0AB34FZ39</accession>
<dbReference type="EMBL" id="JAQHRD010000002">
    <property type="protein sequence ID" value="KAJ6444657.1"/>
    <property type="molecule type" value="Genomic_DNA"/>
</dbReference>
<dbReference type="Gene3D" id="3.40.50.300">
    <property type="entry name" value="P-loop containing nucleotide triphosphate hydrolases"/>
    <property type="match status" value="1"/>
</dbReference>
<feature type="region of interest" description="Disordered" evidence="1">
    <location>
        <begin position="604"/>
        <end position="625"/>
    </location>
</feature>
<feature type="region of interest" description="Disordered" evidence="1">
    <location>
        <begin position="327"/>
        <end position="346"/>
    </location>
</feature>
<keyword evidence="4" id="KW-1185">Reference proteome</keyword>
<dbReference type="PANTHER" id="PTHR13265:SF0">
    <property type="entry name" value="HPR1"/>
    <property type="match status" value="1"/>
</dbReference>
<dbReference type="Proteomes" id="UP001163105">
    <property type="component" value="Unassembled WGS sequence"/>
</dbReference>
<dbReference type="PROSITE" id="PS50052">
    <property type="entry name" value="GUANYLATE_KINASE_2"/>
    <property type="match status" value="1"/>
</dbReference>
<dbReference type="Pfam" id="PF11957">
    <property type="entry name" value="efThoc1"/>
    <property type="match status" value="1"/>
</dbReference>
<dbReference type="InterPro" id="IPR027417">
    <property type="entry name" value="P-loop_NTPase"/>
</dbReference>
<feature type="region of interest" description="Disordered" evidence="1">
    <location>
        <begin position="844"/>
        <end position="898"/>
    </location>
</feature>
<feature type="compositionally biased region" description="Basic and acidic residues" evidence="1">
    <location>
        <begin position="222"/>
        <end position="248"/>
    </location>
</feature>
<organism evidence="3 4">
    <name type="scientific">Purpureocillium lavendulum</name>
    <dbReference type="NCBI Taxonomy" id="1247861"/>
    <lineage>
        <taxon>Eukaryota</taxon>
        <taxon>Fungi</taxon>
        <taxon>Dikarya</taxon>
        <taxon>Ascomycota</taxon>
        <taxon>Pezizomycotina</taxon>
        <taxon>Sordariomycetes</taxon>
        <taxon>Hypocreomycetidae</taxon>
        <taxon>Hypocreales</taxon>
        <taxon>Ophiocordycipitaceae</taxon>
        <taxon>Purpureocillium</taxon>
    </lineage>
</organism>
<name>A0AB34FZ39_9HYPO</name>
<reference evidence="3" key="1">
    <citation type="submission" date="2023-01" db="EMBL/GenBank/DDBJ databases">
        <title>The growth and conidiation of Purpureocillium lavendulum are regulated by nitrogen source and histone H3K14 acetylation.</title>
        <authorList>
            <person name="Tang P."/>
            <person name="Han J."/>
            <person name="Zhang C."/>
            <person name="Tang P."/>
            <person name="Qi F."/>
            <person name="Zhang K."/>
            <person name="Liang L."/>
        </authorList>
    </citation>
    <scope>NUCLEOTIDE SEQUENCE</scope>
    <source>
        <strain evidence="3">YMF1.00683</strain>
    </source>
</reference>
<sequence>MPALDVGNPGVPAVVSVGRLLEDLLGEAATAKQTATIEPAVSPSDFNDLTSRVVAASTSDVETKESNGTQQVADKSRQFAVVETAARDLFDQLIAYTSIDSPDFVKMWNLLDILSILSDNGQCDPALMFWLVEELLDSQTIAGCRKVFDYLESRRDRITVNHFKQKQLVILRSCNELLRRLSRAEDTAFCGRVFIFLFQSFPLGDRSSVNLRGEYHVENVTRYETDDNEDETKMDVDSQGKDAKESTEPKSNAKGVSFGSSKDAVEPDALYPLFWSLQESFSQPLKLFEVAHFNKFKTSLDLTMKAFHAMTSGEGPTSLRASENMRRNLKRKKDEETEKVDDTPETFNPKYLTSRDLFELEISDLSFRRHVLVQALIITDFILSMSAGAKEKLANMVASNKSVMYGEQLNEENVCDYPPPEEEIVADEVQTKWATEMKMTISDYLKRGPDGPYFYRMVETVLARDKNWVFWKMASCPPIQREPVSDESFNESKGTAQRMATNKRLRQTPMGSVSMDFLRDDDRKLAMDNLQSAERYQLPDLDDLKRKIADDDFEISMPTNEQTKAAAIAGKASKSWRALRIAARTKLAAFDKIDDPNNIDVIFQDLDDEDDKDQGDEDAAREEDMPEDRGAIILCGLAGTGQSALVTRLMERHAGVFAPVVRHTTREPLDNEVKGKHFHFVTVQEFNQLRDGDRLLEYGTRDGTEYGTSTKALEAVMESGKVPIIELDLEATQFAKDMDFEARYVLDSPLSADGMRQRLANSGLDDAAVASVLAKQPAPPNGGQPGELFDAVIRDDEVESAVEALSTYVFKGASAEADTDTAAQRQGDEDTALVDSDANIVAKASSDAEAAVADDSGGKEKVDGARQPDEDTNMTDAQPDKTENGRHDSEGPSIVVKV</sequence>
<feature type="compositionally biased region" description="Acidic residues" evidence="1">
    <location>
        <begin position="605"/>
        <end position="625"/>
    </location>
</feature>
<dbReference type="InterPro" id="IPR021861">
    <property type="entry name" value="THO_THOC1"/>
</dbReference>
<dbReference type="GO" id="GO:0006406">
    <property type="term" value="P:mRNA export from nucleus"/>
    <property type="evidence" value="ECO:0007669"/>
    <property type="project" value="TreeGrafter"/>
</dbReference>
<dbReference type="SUPFAM" id="SSF52540">
    <property type="entry name" value="P-loop containing nucleoside triphosphate hydrolases"/>
    <property type="match status" value="1"/>
</dbReference>
<dbReference type="PANTHER" id="PTHR13265">
    <property type="entry name" value="THO COMPLEX SUBUNIT 1"/>
    <property type="match status" value="1"/>
</dbReference>
<dbReference type="SMART" id="SM00072">
    <property type="entry name" value="GuKc"/>
    <property type="match status" value="1"/>
</dbReference>